<dbReference type="GO" id="GO:0009372">
    <property type="term" value="P:quorum sensing"/>
    <property type="evidence" value="ECO:0007669"/>
    <property type="project" value="InterPro"/>
</dbReference>
<dbReference type="RefSeq" id="WP_143332698.1">
    <property type="nucleotide sequence ID" value="NZ_AP019697.1"/>
</dbReference>
<dbReference type="EMBL" id="AP019697">
    <property type="protein sequence ID" value="BBK25619.1"/>
    <property type="molecule type" value="Genomic_DNA"/>
</dbReference>
<dbReference type="GeneID" id="92716776"/>
<dbReference type="Gene3D" id="3.30.2310.40">
    <property type="match status" value="1"/>
</dbReference>
<sequence length="118" mass="14088">MFNQASKEEINSFLARCRKLVYDGQLQLLPRVNLRELTRYGLMIEDVEDTITELSSENYFRGPEDDYDMDEYGSGDIWQFKKDIDNRRFYIKLKLVEDGSEPFVKCMSFHLDEPWRGK</sequence>
<organism evidence="1 2">
    <name type="scientific">Dialister hominis</name>
    <dbReference type="NCBI Taxonomy" id="2582419"/>
    <lineage>
        <taxon>Bacteria</taxon>
        <taxon>Bacillati</taxon>
        <taxon>Bacillota</taxon>
        <taxon>Negativicutes</taxon>
        <taxon>Veillonellales</taxon>
        <taxon>Veillonellaceae</taxon>
        <taxon>Dialister</taxon>
    </lineage>
</organism>
<dbReference type="Pfam" id="PF15723">
    <property type="entry name" value="MqsR_toxin"/>
    <property type="match status" value="1"/>
</dbReference>
<proteinExistence type="predicted"/>
<dbReference type="InterPro" id="IPR031451">
    <property type="entry name" value="MqsR_toxin"/>
</dbReference>
<dbReference type="KEGG" id="dho:Dia5BBH33_15540"/>
<evidence type="ECO:0008006" key="3">
    <source>
        <dbReference type="Google" id="ProtNLM"/>
    </source>
</evidence>
<dbReference type="InterPro" id="IPR038493">
    <property type="entry name" value="MqsR_sf"/>
</dbReference>
<evidence type="ECO:0000313" key="1">
    <source>
        <dbReference type="EMBL" id="BBK25619.1"/>
    </source>
</evidence>
<dbReference type="OrthoDB" id="1799456at2"/>
<name>A0A8D4UVE1_9FIRM</name>
<dbReference type="GO" id="GO:0044010">
    <property type="term" value="P:single-species biofilm formation"/>
    <property type="evidence" value="ECO:0007669"/>
    <property type="project" value="InterPro"/>
</dbReference>
<dbReference type="Proteomes" id="UP000320585">
    <property type="component" value="Chromosome"/>
</dbReference>
<reference evidence="2" key="1">
    <citation type="submission" date="2019-05" db="EMBL/GenBank/DDBJ databases">
        <title>Complete genome sequencing of Dialister sp. strain 5BBH33.</title>
        <authorList>
            <person name="Sakamoto M."/>
            <person name="Murakami T."/>
            <person name="Mori H."/>
        </authorList>
    </citation>
    <scope>NUCLEOTIDE SEQUENCE [LARGE SCALE GENOMIC DNA]</scope>
    <source>
        <strain evidence="2">5BBH33</strain>
    </source>
</reference>
<evidence type="ECO:0000313" key="2">
    <source>
        <dbReference type="Proteomes" id="UP000320585"/>
    </source>
</evidence>
<dbReference type="GO" id="GO:0017148">
    <property type="term" value="P:negative regulation of translation"/>
    <property type="evidence" value="ECO:0007669"/>
    <property type="project" value="InterPro"/>
</dbReference>
<dbReference type="AlphaFoldDB" id="A0A8D4UVE1"/>
<keyword evidence="2" id="KW-1185">Reference proteome</keyword>
<gene>
    <name evidence="1" type="ORF">Dia5BBH33_15540</name>
</gene>
<protein>
    <recommendedName>
        <fullName evidence="3">Toxin</fullName>
    </recommendedName>
</protein>
<accession>A0A8D4UVE1</accession>